<reference evidence="2" key="1">
    <citation type="submission" date="2021-01" db="EMBL/GenBank/DDBJ databases">
        <title>Caligus Genome Assembly.</title>
        <authorList>
            <person name="Gallardo-Escarate C."/>
        </authorList>
    </citation>
    <scope>NUCLEOTIDE SEQUENCE [LARGE SCALE GENOMIC DNA]</scope>
</reference>
<proteinExistence type="predicted"/>
<dbReference type="PANTHER" id="PTHR46289:SF17">
    <property type="entry name" value="HAT C-TERMINAL DIMERISATION DOMAIN-CONTAINING PROTEIN"/>
    <property type="match status" value="1"/>
</dbReference>
<organism evidence="1 2">
    <name type="scientific">Caligus rogercresseyi</name>
    <name type="common">Sea louse</name>
    <dbReference type="NCBI Taxonomy" id="217165"/>
    <lineage>
        <taxon>Eukaryota</taxon>
        <taxon>Metazoa</taxon>
        <taxon>Ecdysozoa</taxon>
        <taxon>Arthropoda</taxon>
        <taxon>Crustacea</taxon>
        <taxon>Multicrustacea</taxon>
        <taxon>Hexanauplia</taxon>
        <taxon>Copepoda</taxon>
        <taxon>Siphonostomatoida</taxon>
        <taxon>Caligidae</taxon>
        <taxon>Caligus</taxon>
    </lineage>
</organism>
<sequence length="380" mass="43199">MLGQYKGCQAKVKERQPLALNFHCASHVANFIMQHAVSDCPAVRDAIQWVHELGVLFKRSGKFKGIFQDIAQDSLSDDLPVKPSTIRPLCPTRWLCRSPAILSVKDNYEPVLESLREMASSGTSESAVKANGLLDRFEKGATYLSLEMVTKPIIALEQLNRSCQSRSAIVSGMLEAVKVTRSQMMAWRTDEEFHDLFEKACSKEKNLPRRLTGTAAPFHPTSPEQHFRQQYLAFIDAIIVQMDDRYDSSQCNLAAYKVLEDMLISGKVLDEKAIKQYPELQKDVLAVQLAMYRQTTEAKSVQEAKEAYKAMTPEVRNLFPNNLKRMQALKTWLRSTMTQKRLNAVAVCNSHHLLLDNISLQRLVKEFAGRNEKRRKIFGF</sequence>
<evidence type="ECO:0000313" key="2">
    <source>
        <dbReference type="Proteomes" id="UP000595437"/>
    </source>
</evidence>
<dbReference type="OrthoDB" id="6759200at2759"/>
<dbReference type="SUPFAM" id="SSF53098">
    <property type="entry name" value="Ribonuclease H-like"/>
    <property type="match status" value="1"/>
</dbReference>
<dbReference type="PANTHER" id="PTHR46289">
    <property type="entry name" value="52 KDA REPRESSOR OF THE INHIBITOR OF THE PROTEIN KINASE-LIKE PROTEIN-RELATED"/>
    <property type="match status" value="1"/>
</dbReference>
<name>A0A7T8GP71_CALRO</name>
<dbReference type="EMBL" id="CP045907">
    <property type="protein sequence ID" value="QQP35339.1"/>
    <property type="molecule type" value="Genomic_DNA"/>
</dbReference>
<evidence type="ECO:0000313" key="1">
    <source>
        <dbReference type="EMBL" id="QQP35339.1"/>
    </source>
</evidence>
<dbReference type="InterPro" id="IPR052958">
    <property type="entry name" value="IFN-induced_PKR_regulator"/>
</dbReference>
<dbReference type="Proteomes" id="UP000595437">
    <property type="component" value="Chromosome 18"/>
</dbReference>
<accession>A0A7T8GP71</accession>
<dbReference type="InterPro" id="IPR012337">
    <property type="entry name" value="RNaseH-like_sf"/>
</dbReference>
<keyword evidence="2" id="KW-1185">Reference proteome</keyword>
<gene>
    <name evidence="1" type="ORF">FKW44_023527</name>
</gene>
<protein>
    <submittedName>
        <fullName evidence="1">Zinc finger MYMtype protein 1like (Silurana)</fullName>
    </submittedName>
</protein>
<dbReference type="AlphaFoldDB" id="A0A7T8GP71"/>